<dbReference type="GO" id="GO:0005525">
    <property type="term" value="F:GTP binding"/>
    <property type="evidence" value="ECO:0007669"/>
    <property type="project" value="InterPro"/>
</dbReference>
<dbReference type="InterPro" id="IPR027266">
    <property type="entry name" value="TrmE/GcvT-like"/>
</dbReference>
<dbReference type="EMBL" id="PUHY01000012">
    <property type="protein sequence ID" value="PQO32452.1"/>
    <property type="molecule type" value="Genomic_DNA"/>
</dbReference>
<gene>
    <name evidence="2" type="ORF">C5Y83_19740</name>
</gene>
<dbReference type="InterPro" id="IPR005225">
    <property type="entry name" value="Small_GTP-bd"/>
</dbReference>
<evidence type="ECO:0000313" key="3">
    <source>
        <dbReference type="Proteomes" id="UP000238322"/>
    </source>
</evidence>
<dbReference type="SUPFAM" id="SSF103025">
    <property type="entry name" value="Folate-binding domain"/>
    <property type="match status" value="1"/>
</dbReference>
<accession>A0A2S8FJV7</accession>
<dbReference type="Proteomes" id="UP000238322">
    <property type="component" value="Unassembled WGS sequence"/>
</dbReference>
<dbReference type="Gene3D" id="1.20.120.430">
    <property type="entry name" value="tRNA modification GTPase MnmE domain 2"/>
    <property type="match status" value="1"/>
</dbReference>
<feature type="domain" description="TrmE-type G" evidence="1">
    <location>
        <begin position="188"/>
        <end position="339"/>
    </location>
</feature>
<dbReference type="NCBIfam" id="TIGR00231">
    <property type="entry name" value="small_GTP"/>
    <property type="match status" value="1"/>
</dbReference>
<comment type="caution">
    <text evidence="2">The sequence shown here is derived from an EMBL/GenBank/DDBJ whole genome shotgun (WGS) entry which is preliminary data.</text>
</comment>
<evidence type="ECO:0000313" key="2">
    <source>
        <dbReference type="EMBL" id="PQO32452.1"/>
    </source>
</evidence>
<dbReference type="OrthoDB" id="9805918at2"/>
<organism evidence="2 3">
    <name type="scientific">Blastopirellula marina</name>
    <dbReference type="NCBI Taxonomy" id="124"/>
    <lineage>
        <taxon>Bacteria</taxon>
        <taxon>Pseudomonadati</taxon>
        <taxon>Planctomycetota</taxon>
        <taxon>Planctomycetia</taxon>
        <taxon>Pirellulales</taxon>
        <taxon>Pirellulaceae</taxon>
        <taxon>Blastopirellula</taxon>
    </lineage>
</organism>
<dbReference type="InterPro" id="IPR027368">
    <property type="entry name" value="MnmE_dom2"/>
</dbReference>
<sequence length="392" mass="42435">MPNDRNKTFAAVLTPPARGAIATVGVRGKSAVAWSDRFFTSLSKKRLSEVEVGRVLVGHWQAPDEDLGEELVVAKLGSDRVEIHCHGGVQASRRIVRHLESAGCEIGSWQQWISGEAADAISSEAELLIPEAATELAALHLLDQAQGALSQAIVTIIEAIDDSNFEIAQRRIKELVRFSKFGLHLTRPWSVVLAGPPNVGKSSLLNKMIGYDRAIVLDMPGTTRDVLHATTALDGWPVQFSDTAGIRLSDDELEQAGITKAKAALEKADVVLVLHDATNLRPHELDESLKQLPSALHVVNKIDLAAELKIPDSSEMLSTSAVTGQGVPQLISAIVKHLVPIPPQVGQAIPFNKRQIEHLSDTLRLLQGQQADAARHKLNDLLSRTTISHDNA</sequence>
<evidence type="ECO:0000259" key="1">
    <source>
        <dbReference type="PROSITE" id="PS51709"/>
    </source>
</evidence>
<dbReference type="SUPFAM" id="SSF52540">
    <property type="entry name" value="P-loop containing nucleoside triphosphate hydrolases"/>
    <property type="match status" value="1"/>
</dbReference>
<dbReference type="GO" id="GO:0005829">
    <property type="term" value="C:cytosol"/>
    <property type="evidence" value="ECO:0007669"/>
    <property type="project" value="TreeGrafter"/>
</dbReference>
<dbReference type="PANTHER" id="PTHR42714">
    <property type="entry name" value="TRNA MODIFICATION GTPASE GTPBP3"/>
    <property type="match status" value="1"/>
</dbReference>
<dbReference type="CDD" id="cd04164">
    <property type="entry name" value="trmE"/>
    <property type="match status" value="1"/>
</dbReference>
<protein>
    <recommendedName>
        <fullName evidence="1">TrmE-type G domain-containing protein</fullName>
    </recommendedName>
</protein>
<dbReference type="InterPro" id="IPR027417">
    <property type="entry name" value="P-loop_NTPase"/>
</dbReference>
<dbReference type="Pfam" id="PF10396">
    <property type="entry name" value="TrmE_N"/>
    <property type="match status" value="1"/>
</dbReference>
<dbReference type="PROSITE" id="PS51709">
    <property type="entry name" value="G_TRME"/>
    <property type="match status" value="1"/>
</dbReference>
<dbReference type="RefSeq" id="WP_105331464.1">
    <property type="nucleotide sequence ID" value="NZ_PUHY01000012.1"/>
</dbReference>
<dbReference type="InterPro" id="IPR031168">
    <property type="entry name" value="G_TrmE"/>
</dbReference>
<dbReference type="Gene3D" id="3.40.50.300">
    <property type="entry name" value="P-loop containing nucleotide triphosphate hydrolases"/>
    <property type="match status" value="1"/>
</dbReference>
<dbReference type="AlphaFoldDB" id="A0A2S8FJV7"/>
<dbReference type="Pfam" id="PF01926">
    <property type="entry name" value="MMR_HSR1"/>
    <property type="match status" value="1"/>
</dbReference>
<dbReference type="InterPro" id="IPR018948">
    <property type="entry name" value="GTP-bd_TrmE_N"/>
</dbReference>
<name>A0A2S8FJV7_9BACT</name>
<dbReference type="InterPro" id="IPR006073">
    <property type="entry name" value="GTP-bd"/>
</dbReference>
<dbReference type="GO" id="GO:0002098">
    <property type="term" value="P:tRNA wobble uridine modification"/>
    <property type="evidence" value="ECO:0007669"/>
    <property type="project" value="TreeGrafter"/>
</dbReference>
<proteinExistence type="predicted"/>
<reference evidence="2 3" key="1">
    <citation type="submission" date="2018-02" db="EMBL/GenBank/DDBJ databases">
        <title>Comparative genomes isolates from brazilian mangrove.</title>
        <authorList>
            <person name="Araujo J.E."/>
            <person name="Taketani R.G."/>
            <person name="Silva M.C.P."/>
            <person name="Loureco M.V."/>
            <person name="Andreote F.D."/>
        </authorList>
    </citation>
    <scope>NUCLEOTIDE SEQUENCE [LARGE SCALE GENOMIC DNA]</scope>
    <source>
        <strain evidence="2 3">Hex-1 MGV</strain>
    </source>
</reference>
<dbReference type="Gene3D" id="3.30.1360.120">
    <property type="entry name" value="Probable tRNA modification gtpase trme, domain 1"/>
    <property type="match status" value="1"/>
</dbReference>
<dbReference type="GO" id="GO:0030488">
    <property type="term" value="P:tRNA methylation"/>
    <property type="evidence" value="ECO:0007669"/>
    <property type="project" value="TreeGrafter"/>
</dbReference>
<dbReference type="PANTHER" id="PTHR42714:SF2">
    <property type="entry name" value="TRNA MODIFICATION GTPASE GTPBP3, MITOCHONDRIAL"/>
    <property type="match status" value="1"/>
</dbReference>